<comment type="catalytic activity">
    <reaction evidence="22">
        <text>glycerol + NADP(+) = D-glyceraldehyde + NADPH + H(+)</text>
        <dbReference type="Rhea" id="RHEA:23592"/>
        <dbReference type="ChEBI" id="CHEBI:15378"/>
        <dbReference type="ChEBI" id="CHEBI:17378"/>
        <dbReference type="ChEBI" id="CHEBI:17754"/>
        <dbReference type="ChEBI" id="CHEBI:57783"/>
        <dbReference type="ChEBI" id="CHEBI:58349"/>
        <dbReference type="EC" id="1.1.1.372"/>
    </reaction>
</comment>
<comment type="catalytic activity">
    <reaction evidence="15">
        <text>allyl alcohol + NADP(+) = acrolein + NADPH + H(+)</text>
        <dbReference type="Rhea" id="RHEA:12168"/>
        <dbReference type="ChEBI" id="CHEBI:15368"/>
        <dbReference type="ChEBI" id="CHEBI:15378"/>
        <dbReference type="ChEBI" id="CHEBI:16605"/>
        <dbReference type="ChEBI" id="CHEBI:57783"/>
        <dbReference type="ChEBI" id="CHEBI:58349"/>
        <dbReference type="EC" id="1.1.1.54"/>
    </reaction>
</comment>
<dbReference type="GO" id="GO:0047956">
    <property type="term" value="F:glycerol dehydrogenase (NADP+) activity"/>
    <property type="evidence" value="ECO:0007669"/>
    <property type="project" value="RHEA"/>
</dbReference>
<dbReference type="GO" id="GO:0016579">
    <property type="term" value="P:protein deubiquitination"/>
    <property type="evidence" value="ECO:0007669"/>
    <property type="project" value="InterPro"/>
</dbReference>
<dbReference type="AlphaFoldDB" id="A0A4X2MBZ5"/>
<feature type="domain" description="USP" evidence="25">
    <location>
        <begin position="38"/>
        <end position="343"/>
    </location>
</feature>
<dbReference type="InterPro" id="IPR018170">
    <property type="entry name" value="Aldo/ket_reductase_CS"/>
</dbReference>
<evidence type="ECO:0000259" key="25">
    <source>
        <dbReference type="PROSITE" id="PS50235"/>
    </source>
</evidence>
<dbReference type="EC" id="1.1.1.20" evidence="6"/>
<evidence type="ECO:0000313" key="27">
    <source>
        <dbReference type="Proteomes" id="UP000314987"/>
    </source>
</evidence>
<evidence type="ECO:0000256" key="20">
    <source>
        <dbReference type="ARBA" id="ARBA00048262"/>
    </source>
</evidence>
<evidence type="ECO:0000256" key="22">
    <source>
        <dbReference type="ARBA" id="ARBA00049025"/>
    </source>
</evidence>
<comment type="catalytic activity">
    <reaction evidence="20">
        <text>a primary alcohol + NADP(+) = an aldehyde + NADPH + H(+)</text>
        <dbReference type="Rhea" id="RHEA:15937"/>
        <dbReference type="ChEBI" id="CHEBI:15378"/>
        <dbReference type="ChEBI" id="CHEBI:15734"/>
        <dbReference type="ChEBI" id="CHEBI:17478"/>
        <dbReference type="ChEBI" id="CHEBI:57783"/>
        <dbReference type="ChEBI" id="CHEBI:58349"/>
        <dbReference type="EC" id="1.1.1.2"/>
    </reaction>
</comment>
<dbReference type="GO" id="GO:1990002">
    <property type="term" value="F:methylglyoxal reductase (NADPH) (acetol producing) activity"/>
    <property type="evidence" value="ECO:0007669"/>
    <property type="project" value="RHEA"/>
</dbReference>
<comment type="catalytic activity">
    <reaction evidence="24">
        <text>3-deoxyfructose + NADP(+) = 3-deoxyglucosone + NADPH + H(+)</text>
        <dbReference type="Rhea" id="RHEA:58668"/>
        <dbReference type="ChEBI" id="CHEBI:15378"/>
        <dbReference type="ChEBI" id="CHEBI:57783"/>
        <dbReference type="ChEBI" id="CHEBI:58349"/>
        <dbReference type="ChEBI" id="CHEBI:60777"/>
        <dbReference type="ChEBI" id="CHEBI:142685"/>
    </reaction>
</comment>
<evidence type="ECO:0000313" key="26">
    <source>
        <dbReference type="Ensembl" id="ENSVURP00010031367.1"/>
    </source>
</evidence>
<protein>
    <recommendedName>
        <fullName evidence="9">Aldo-keto reductase family 1 member A1</fullName>
        <ecNumber evidence="5">1.1.1.19</ecNumber>
        <ecNumber evidence="8">1.1.1.2</ecNumber>
        <ecNumber evidence="6">1.1.1.20</ecNumber>
        <ecNumber evidence="4">1.1.1.372</ecNumber>
        <ecNumber evidence="7">1.1.1.54</ecNumber>
    </recommendedName>
    <alternativeName>
        <fullName evidence="11">Alcohol dehydrogenase [NADP(+)]</fullName>
    </alternativeName>
    <alternativeName>
        <fullName evidence="10">Aldehyde reductase</fullName>
    </alternativeName>
    <alternativeName>
        <fullName evidence="13">Glucuronate reductase</fullName>
    </alternativeName>
    <alternativeName>
        <fullName evidence="12">Glucuronolactone reductase</fullName>
    </alternativeName>
    <alternativeName>
        <fullName evidence="14">S-nitroso-CoA reductase</fullName>
    </alternativeName>
</protein>
<dbReference type="EC" id="1.1.1.2" evidence="8"/>
<dbReference type="EC" id="1.1.1.19" evidence="5"/>
<dbReference type="PROSITE" id="PS00063">
    <property type="entry name" value="ALDOKETO_REDUCTASE_3"/>
    <property type="match status" value="1"/>
</dbReference>
<evidence type="ECO:0000256" key="3">
    <source>
        <dbReference type="ARBA" id="ARBA00023002"/>
    </source>
</evidence>
<dbReference type="SUPFAM" id="SSF51430">
    <property type="entry name" value="NAD(P)-linked oxidoreductase"/>
    <property type="match status" value="1"/>
</dbReference>
<evidence type="ECO:0000256" key="11">
    <source>
        <dbReference type="ARBA" id="ARBA00032111"/>
    </source>
</evidence>
<dbReference type="Gene3D" id="3.20.20.100">
    <property type="entry name" value="NADP-dependent oxidoreductase domain"/>
    <property type="match status" value="1"/>
</dbReference>
<gene>
    <name evidence="26" type="primary">AKR1E2</name>
</gene>
<dbReference type="InterPro" id="IPR028889">
    <property type="entry name" value="USP"/>
</dbReference>
<dbReference type="Proteomes" id="UP000314987">
    <property type="component" value="Unassembled WGS sequence"/>
</dbReference>
<keyword evidence="3" id="KW-0560">Oxidoreductase</keyword>
<evidence type="ECO:0000256" key="23">
    <source>
        <dbReference type="ARBA" id="ARBA00049445"/>
    </source>
</evidence>
<dbReference type="GO" id="GO:0047939">
    <property type="term" value="F:L-glucuronate reductase activity"/>
    <property type="evidence" value="ECO:0007669"/>
    <property type="project" value="UniProtKB-EC"/>
</dbReference>
<evidence type="ECO:0000256" key="1">
    <source>
        <dbReference type="ARBA" id="ARBA00007905"/>
    </source>
</evidence>
<keyword evidence="2" id="KW-0521">NADP</keyword>
<dbReference type="GeneTree" id="ENSGT00940000153272"/>
<dbReference type="InterPro" id="IPR038765">
    <property type="entry name" value="Papain-like_cys_pep_sf"/>
</dbReference>
<comment type="similarity">
    <text evidence="1">Belongs to the aldo/keto reductase family.</text>
</comment>
<dbReference type="CDD" id="cd02257">
    <property type="entry name" value="Peptidase_C19"/>
    <property type="match status" value="1"/>
</dbReference>
<dbReference type="Pfam" id="PF00248">
    <property type="entry name" value="Aldo_ket_red"/>
    <property type="match status" value="1"/>
</dbReference>
<evidence type="ECO:0000256" key="18">
    <source>
        <dbReference type="ARBA" id="ARBA00048085"/>
    </source>
</evidence>
<dbReference type="SUPFAM" id="SSF54001">
    <property type="entry name" value="Cysteine proteinases"/>
    <property type="match status" value="1"/>
</dbReference>
<evidence type="ECO:0000256" key="8">
    <source>
        <dbReference type="ARBA" id="ARBA00024074"/>
    </source>
</evidence>
<dbReference type="InterPro" id="IPR023210">
    <property type="entry name" value="NADP_OxRdtase_dom"/>
</dbReference>
<dbReference type="PROSITE" id="PS00798">
    <property type="entry name" value="ALDOKETO_REDUCTASE_1"/>
    <property type="match status" value="1"/>
</dbReference>
<dbReference type="InterPro" id="IPR020471">
    <property type="entry name" value="AKR"/>
</dbReference>
<evidence type="ECO:0000256" key="17">
    <source>
        <dbReference type="ARBA" id="ARBA00047706"/>
    </source>
</evidence>
<organism evidence="26 27">
    <name type="scientific">Vombatus ursinus</name>
    <name type="common">Common wombat</name>
    <dbReference type="NCBI Taxonomy" id="29139"/>
    <lineage>
        <taxon>Eukaryota</taxon>
        <taxon>Metazoa</taxon>
        <taxon>Chordata</taxon>
        <taxon>Craniata</taxon>
        <taxon>Vertebrata</taxon>
        <taxon>Euteleostomi</taxon>
        <taxon>Mammalia</taxon>
        <taxon>Metatheria</taxon>
        <taxon>Diprotodontia</taxon>
        <taxon>Vombatidae</taxon>
        <taxon>Vombatus</taxon>
    </lineage>
</organism>
<keyword evidence="27" id="KW-1185">Reference proteome</keyword>
<dbReference type="GO" id="GO:0047655">
    <property type="term" value="F:allyl-alcohol dehydrogenase activity"/>
    <property type="evidence" value="ECO:0007669"/>
    <property type="project" value="UniProtKB-EC"/>
</dbReference>
<evidence type="ECO:0000256" key="10">
    <source>
        <dbReference type="ARBA" id="ARBA00029846"/>
    </source>
</evidence>
<dbReference type="Gene3D" id="3.90.70.10">
    <property type="entry name" value="Cysteine proteinases"/>
    <property type="match status" value="1"/>
</dbReference>
<dbReference type="InterPro" id="IPR018200">
    <property type="entry name" value="USP_CS"/>
</dbReference>
<dbReference type="Ensembl" id="ENSVURT00010035729.1">
    <property type="protein sequence ID" value="ENSVURP00010031367.1"/>
    <property type="gene ID" value="ENSVURG00010024001.1"/>
</dbReference>
<evidence type="ECO:0000256" key="24">
    <source>
        <dbReference type="ARBA" id="ARBA00049540"/>
    </source>
</evidence>
<dbReference type="GO" id="GO:0047941">
    <property type="term" value="F:glucuronolactone reductase activity"/>
    <property type="evidence" value="ECO:0007669"/>
    <property type="project" value="UniProtKB-EC"/>
</dbReference>
<dbReference type="GO" id="GO:0160163">
    <property type="term" value="F:S-nitrosoglutathione reductase (NADPH) activity"/>
    <property type="evidence" value="ECO:0007669"/>
    <property type="project" value="RHEA"/>
</dbReference>
<reference evidence="27" key="1">
    <citation type="submission" date="2018-12" db="EMBL/GenBank/DDBJ databases">
        <authorList>
            <person name="Yazar S."/>
        </authorList>
    </citation>
    <scope>NUCLEOTIDE SEQUENCE [LARGE SCALE GENOMIC DNA]</scope>
</reference>
<dbReference type="EC" id="1.1.1.372" evidence="4"/>
<comment type="catalytic activity">
    <reaction evidence="18">
        <text>glycerol + NADP(+) = L-glyceraldehyde + NADPH + H(+)</text>
        <dbReference type="Rhea" id="RHEA:38111"/>
        <dbReference type="ChEBI" id="CHEBI:15378"/>
        <dbReference type="ChEBI" id="CHEBI:17754"/>
        <dbReference type="ChEBI" id="CHEBI:27975"/>
        <dbReference type="ChEBI" id="CHEBI:57783"/>
        <dbReference type="ChEBI" id="CHEBI:58349"/>
        <dbReference type="EC" id="1.1.1.372"/>
    </reaction>
</comment>
<dbReference type="GO" id="GO:0008106">
    <property type="term" value="F:alcohol dehydrogenase (NADP+) activity"/>
    <property type="evidence" value="ECO:0007669"/>
    <property type="project" value="UniProtKB-EC"/>
</dbReference>
<dbReference type="EC" id="1.1.1.54" evidence="7"/>
<dbReference type="PROSITE" id="PS00062">
    <property type="entry name" value="ALDOKETO_REDUCTASE_2"/>
    <property type="match status" value="1"/>
</dbReference>
<evidence type="ECO:0000256" key="15">
    <source>
        <dbReference type="ARBA" id="ARBA00047277"/>
    </source>
</evidence>
<dbReference type="InterPro" id="IPR028881">
    <property type="entry name" value="PAN2_UCH_dom"/>
</dbReference>
<name>A0A4X2MBZ5_VOMUR</name>
<dbReference type="PROSITE" id="PS00972">
    <property type="entry name" value="USP_1"/>
    <property type="match status" value="1"/>
</dbReference>
<evidence type="ECO:0000256" key="9">
    <source>
        <dbReference type="ARBA" id="ARBA00024099"/>
    </source>
</evidence>
<evidence type="ECO:0000256" key="19">
    <source>
        <dbReference type="ARBA" id="ARBA00048207"/>
    </source>
</evidence>
<dbReference type="GO" id="GO:0004843">
    <property type="term" value="F:cysteine-type deubiquitinase activity"/>
    <property type="evidence" value="ECO:0007669"/>
    <property type="project" value="UniProtKB-UniRule"/>
</dbReference>
<evidence type="ECO:0000256" key="21">
    <source>
        <dbReference type="ARBA" id="ARBA00048724"/>
    </source>
</evidence>
<evidence type="ECO:0000256" key="7">
    <source>
        <dbReference type="ARBA" id="ARBA00024070"/>
    </source>
</evidence>
<comment type="catalytic activity">
    <reaction evidence="19">
        <text>S-nitrosoglutathione + NADPH + H(+) = S-(hydroxysulfenamide)glutathione + NADP(+)</text>
        <dbReference type="Rhea" id="RHEA:63500"/>
        <dbReference type="ChEBI" id="CHEBI:15378"/>
        <dbReference type="ChEBI" id="CHEBI:57783"/>
        <dbReference type="ChEBI" id="CHEBI:58349"/>
        <dbReference type="ChEBI" id="CHEBI:145544"/>
        <dbReference type="ChEBI" id="CHEBI:229723"/>
    </reaction>
</comment>
<dbReference type="GO" id="GO:0042840">
    <property type="term" value="P:D-glucuronate catabolic process"/>
    <property type="evidence" value="ECO:0007669"/>
    <property type="project" value="UniProtKB-ARBA"/>
</dbReference>
<dbReference type="PROSITE" id="PS00973">
    <property type="entry name" value="USP_2"/>
    <property type="match status" value="1"/>
</dbReference>
<evidence type="ECO:0000256" key="6">
    <source>
        <dbReference type="ARBA" id="ARBA00024068"/>
    </source>
</evidence>
<evidence type="ECO:0000256" key="13">
    <source>
        <dbReference type="ARBA" id="ARBA00033112"/>
    </source>
</evidence>
<dbReference type="PROSITE" id="PS50235">
    <property type="entry name" value="USP_3"/>
    <property type="match status" value="1"/>
</dbReference>
<reference evidence="26" key="3">
    <citation type="submission" date="2025-09" db="UniProtKB">
        <authorList>
            <consortium name="Ensembl"/>
        </authorList>
    </citation>
    <scope>IDENTIFICATION</scope>
</reference>
<evidence type="ECO:0000256" key="14">
    <source>
        <dbReference type="ARBA" id="ARBA00044808"/>
    </source>
</evidence>
<evidence type="ECO:0000256" key="4">
    <source>
        <dbReference type="ARBA" id="ARBA00024066"/>
    </source>
</evidence>
<comment type="catalytic activity">
    <reaction evidence="23">
        <text>hydroxyacetone + NADP(+) = methylglyoxal + NADPH + H(+)</text>
        <dbReference type="Rhea" id="RHEA:27986"/>
        <dbReference type="ChEBI" id="CHEBI:15378"/>
        <dbReference type="ChEBI" id="CHEBI:17158"/>
        <dbReference type="ChEBI" id="CHEBI:27957"/>
        <dbReference type="ChEBI" id="CHEBI:57783"/>
        <dbReference type="ChEBI" id="CHEBI:58349"/>
    </reaction>
</comment>
<dbReference type="PANTHER" id="PTHR11732">
    <property type="entry name" value="ALDO/KETO REDUCTASE"/>
    <property type="match status" value="1"/>
</dbReference>
<dbReference type="GO" id="GO:0006508">
    <property type="term" value="P:proteolysis"/>
    <property type="evidence" value="ECO:0007669"/>
    <property type="project" value="UniProtKB-KW"/>
</dbReference>
<proteinExistence type="inferred from homology"/>
<evidence type="ECO:0000256" key="12">
    <source>
        <dbReference type="ARBA" id="ARBA00032421"/>
    </source>
</evidence>
<comment type="catalytic activity">
    <reaction evidence="21">
        <text>L-gulono-1,4-lactone + NADP(+) = D-glucurono-3,6-lactone + NADPH + H(+)</text>
        <dbReference type="Rhea" id="RHEA:18925"/>
        <dbReference type="ChEBI" id="CHEBI:15378"/>
        <dbReference type="ChEBI" id="CHEBI:17587"/>
        <dbReference type="ChEBI" id="CHEBI:18268"/>
        <dbReference type="ChEBI" id="CHEBI:57783"/>
        <dbReference type="ChEBI" id="CHEBI:58349"/>
        <dbReference type="EC" id="1.1.1.20"/>
    </reaction>
</comment>
<comment type="catalytic activity">
    <reaction evidence="17">
        <text>S-nitroso-CoA + NADPH + H(+) = sulfinamide-CoA + NADP(+)</text>
        <dbReference type="Rhea" id="RHEA:78375"/>
        <dbReference type="ChEBI" id="CHEBI:15378"/>
        <dbReference type="ChEBI" id="CHEBI:57783"/>
        <dbReference type="ChEBI" id="CHEBI:58349"/>
        <dbReference type="ChEBI" id="CHEBI:145546"/>
        <dbReference type="ChEBI" id="CHEBI:145548"/>
    </reaction>
    <physiologicalReaction direction="left-to-right" evidence="17">
        <dbReference type="Rhea" id="RHEA:78376"/>
    </physiologicalReaction>
</comment>
<dbReference type="STRING" id="29139.ENSVURP00010031367"/>
<sequence length="607" mass="70281">MKAERFPDRCSRNLFHCFRSRVCLAEPPRSRFTACSPVGLYNIGQTCCLNSLLQVFIMNLNFTKILKNITMPREQEERKRSVPYQLLLLLEKMQDSRVRALRPVELASCLQNYNVPLFVDHDAAQLFLTLWNLIQSQITDSELSERLKNLYTITIRESLVCLDCNVKNHRDSSMLTLSLPVLDIDSQPLKTLEDSLQCFFQPMKLSGKNKCFCENCGKMTYWQQTMKVTNLPPTLTLHLMRFSSKNFSRTQKIIHPLSFPKSLDFSQVLPAVQDWWDPEGQQYELFAVVAHMGTASCGHYCAYICNPADGRWFCFNDSNVCWSSPNQVTEAVKAAIDLGYRHFDCAFLYHNEKEVGEGIQQKLKEGIVKREDLFIVSKLWNTFHEKDLVKRACQNSLKDLQLDYLDLYLIHWPMGFKAGDDDLPTDQNGMIIASETDYLDTWEAMEDLLSEGLVKAIGVSNFNHKQIERLLNKPDLRYKPTNSQIESHPFLTQEKLINYCHSKGISVTAYRPLGGTSDVFNEPIIKKIAEKYKKSEAQVLIRFHIQRNVVVIPKSVTPSRIKENFQVFDFELTKEDMDALLRLNRNLRLAQFPNAKNHKDYPFNIEY</sequence>
<evidence type="ECO:0000256" key="2">
    <source>
        <dbReference type="ARBA" id="ARBA00022857"/>
    </source>
</evidence>
<dbReference type="InterPro" id="IPR036812">
    <property type="entry name" value="NAD(P)_OxRdtase_dom_sf"/>
</dbReference>
<dbReference type="Pfam" id="PF13423">
    <property type="entry name" value="UCH_1"/>
    <property type="match status" value="1"/>
</dbReference>
<comment type="catalytic activity">
    <reaction evidence="16">
        <text>L-gulonate + NADP(+) = aldehydo-D-glucuronate + NADPH + H(+)</text>
        <dbReference type="Rhea" id="RHEA:14909"/>
        <dbReference type="ChEBI" id="CHEBI:13115"/>
        <dbReference type="ChEBI" id="CHEBI:15378"/>
        <dbReference type="ChEBI" id="CHEBI:57783"/>
        <dbReference type="ChEBI" id="CHEBI:58349"/>
        <dbReference type="ChEBI" id="CHEBI:142686"/>
        <dbReference type="EC" id="1.1.1.19"/>
    </reaction>
</comment>
<evidence type="ECO:0000256" key="16">
    <source>
        <dbReference type="ARBA" id="ARBA00047532"/>
    </source>
</evidence>
<dbReference type="PRINTS" id="PR00069">
    <property type="entry name" value="ALDKETRDTASE"/>
</dbReference>
<reference evidence="26" key="2">
    <citation type="submission" date="2025-08" db="UniProtKB">
        <authorList>
            <consortium name="Ensembl"/>
        </authorList>
    </citation>
    <scope>IDENTIFICATION</scope>
</reference>
<dbReference type="FunFam" id="3.20.20.100:FF:000006">
    <property type="entry name" value="Aldo-keto reductase family 1 member A1"/>
    <property type="match status" value="1"/>
</dbReference>
<evidence type="ECO:0000256" key="5">
    <source>
        <dbReference type="ARBA" id="ARBA00024067"/>
    </source>
</evidence>
<accession>A0A4X2MBZ5</accession>